<gene>
    <name evidence="2" type="ORF">Tco_0653714</name>
</gene>
<protein>
    <submittedName>
        <fullName evidence="2">Uncharacterized protein</fullName>
    </submittedName>
</protein>
<evidence type="ECO:0000313" key="2">
    <source>
        <dbReference type="EMBL" id="GJS58930.1"/>
    </source>
</evidence>
<dbReference type="Proteomes" id="UP001151760">
    <property type="component" value="Unassembled WGS sequence"/>
</dbReference>
<reference evidence="2" key="2">
    <citation type="submission" date="2022-01" db="EMBL/GenBank/DDBJ databases">
        <authorList>
            <person name="Yamashiro T."/>
            <person name="Shiraishi A."/>
            <person name="Satake H."/>
            <person name="Nakayama K."/>
        </authorList>
    </citation>
    <scope>NUCLEOTIDE SEQUENCE</scope>
</reference>
<proteinExistence type="predicted"/>
<keyword evidence="3" id="KW-1185">Reference proteome</keyword>
<feature type="region of interest" description="Disordered" evidence="1">
    <location>
        <begin position="69"/>
        <end position="88"/>
    </location>
</feature>
<accession>A0ABQ4X1Y9</accession>
<comment type="caution">
    <text evidence="2">The sequence shown here is derived from an EMBL/GenBank/DDBJ whole genome shotgun (WGS) entry which is preliminary data.</text>
</comment>
<name>A0ABQ4X1Y9_9ASTR</name>
<evidence type="ECO:0000256" key="1">
    <source>
        <dbReference type="SAM" id="MobiDB-lite"/>
    </source>
</evidence>
<reference evidence="2" key="1">
    <citation type="journal article" date="2022" name="Int. J. Mol. Sci.">
        <title>Draft Genome of Tanacetum Coccineum: Genomic Comparison of Closely Related Tanacetum-Family Plants.</title>
        <authorList>
            <person name="Yamashiro T."/>
            <person name="Shiraishi A."/>
            <person name="Nakayama K."/>
            <person name="Satake H."/>
        </authorList>
    </citation>
    <scope>NUCLEOTIDE SEQUENCE</scope>
</reference>
<organism evidence="2 3">
    <name type="scientific">Tanacetum coccineum</name>
    <dbReference type="NCBI Taxonomy" id="301880"/>
    <lineage>
        <taxon>Eukaryota</taxon>
        <taxon>Viridiplantae</taxon>
        <taxon>Streptophyta</taxon>
        <taxon>Embryophyta</taxon>
        <taxon>Tracheophyta</taxon>
        <taxon>Spermatophyta</taxon>
        <taxon>Magnoliopsida</taxon>
        <taxon>eudicotyledons</taxon>
        <taxon>Gunneridae</taxon>
        <taxon>Pentapetalae</taxon>
        <taxon>asterids</taxon>
        <taxon>campanulids</taxon>
        <taxon>Asterales</taxon>
        <taxon>Asteraceae</taxon>
        <taxon>Asteroideae</taxon>
        <taxon>Anthemideae</taxon>
        <taxon>Anthemidinae</taxon>
        <taxon>Tanacetum</taxon>
    </lineage>
</organism>
<dbReference type="EMBL" id="BQNB010009113">
    <property type="protein sequence ID" value="GJS58930.1"/>
    <property type="molecule type" value="Genomic_DNA"/>
</dbReference>
<evidence type="ECO:0000313" key="3">
    <source>
        <dbReference type="Proteomes" id="UP001151760"/>
    </source>
</evidence>
<sequence length="88" mass="9365">MEVECLMSHVDTSIPADVVRSKANDLSIIDGDISEFAGSLNIQPGLQYAGDESSYTALRSIYITESSELNGVTGNNSNPTAFSSSPDY</sequence>